<organism evidence="2 3">
    <name type="scientific">Anaerosolibacter carboniphilus</name>
    <dbReference type="NCBI Taxonomy" id="1417629"/>
    <lineage>
        <taxon>Bacteria</taxon>
        <taxon>Bacillati</taxon>
        <taxon>Bacillota</taxon>
        <taxon>Clostridia</taxon>
        <taxon>Peptostreptococcales</taxon>
        <taxon>Thermotaleaceae</taxon>
        <taxon>Anaerosolibacter</taxon>
    </lineage>
</organism>
<name>A0A841KTB0_9FIRM</name>
<keyword evidence="3" id="KW-1185">Reference proteome</keyword>
<proteinExistence type="predicted"/>
<feature type="transmembrane region" description="Helical" evidence="1">
    <location>
        <begin position="12"/>
        <end position="32"/>
    </location>
</feature>
<accession>A0A841KTB0</accession>
<gene>
    <name evidence="2" type="ORF">HNQ80_002755</name>
</gene>
<reference evidence="2 3" key="1">
    <citation type="submission" date="2020-08" db="EMBL/GenBank/DDBJ databases">
        <title>Genomic Encyclopedia of Type Strains, Phase IV (KMG-IV): sequencing the most valuable type-strain genomes for metagenomic binning, comparative biology and taxonomic classification.</title>
        <authorList>
            <person name="Goeker M."/>
        </authorList>
    </citation>
    <scope>NUCLEOTIDE SEQUENCE [LARGE SCALE GENOMIC DNA]</scope>
    <source>
        <strain evidence="2 3">DSM 103526</strain>
    </source>
</reference>
<keyword evidence="1" id="KW-0472">Membrane</keyword>
<evidence type="ECO:0000313" key="2">
    <source>
        <dbReference type="EMBL" id="MBB6216651.1"/>
    </source>
</evidence>
<dbReference type="AlphaFoldDB" id="A0A841KTB0"/>
<dbReference type="EMBL" id="JACHEN010000016">
    <property type="protein sequence ID" value="MBB6216651.1"/>
    <property type="molecule type" value="Genomic_DNA"/>
</dbReference>
<evidence type="ECO:0000313" key="3">
    <source>
        <dbReference type="Proteomes" id="UP000579281"/>
    </source>
</evidence>
<dbReference type="Proteomes" id="UP000579281">
    <property type="component" value="Unassembled WGS sequence"/>
</dbReference>
<keyword evidence="1" id="KW-1133">Transmembrane helix</keyword>
<keyword evidence="1" id="KW-0812">Transmembrane</keyword>
<evidence type="ECO:0000256" key="1">
    <source>
        <dbReference type="SAM" id="Phobius"/>
    </source>
</evidence>
<protein>
    <submittedName>
        <fullName evidence="2">Uncharacterized protein</fullName>
    </submittedName>
</protein>
<comment type="caution">
    <text evidence="2">The sequence shown here is derived from an EMBL/GenBank/DDBJ whole genome shotgun (WGS) entry which is preliminary data.</text>
</comment>
<sequence>MGSPYKSKNLFQLFIVFLMIVAVLFIFMPSFIDPFLKLILHRNLQEAPKENSVLVIQQYPSKQEVFKNNLLIIIKSALK</sequence>